<organism evidence="2 3">
    <name type="scientific">Sphingomonas colocasiae</name>
    <dbReference type="NCBI Taxonomy" id="1848973"/>
    <lineage>
        <taxon>Bacteria</taxon>
        <taxon>Pseudomonadati</taxon>
        <taxon>Pseudomonadota</taxon>
        <taxon>Alphaproteobacteria</taxon>
        <taxon>Sphingomonadales</taxon>
        <taxon>Sphingomonadaceae</taxon>
        <taxon>Sphingomonas</taxon>
    </lineage>
</organism>
<gene>
    <name evidence="2" type="ORF">K7G82_22440</name>
</gene>
<protein>
    <submittedName>
        <fullName evidence="2">Uncharacterized protein</fullName>
    </submittedName>
</protein>
<keyword evidence="3" id="KW-1185">Reference proteome</keyword>
<comment type="caution">
    <text evidence="2">The sequence shown here is derived from an EMBL/GenBank/DDBJ whole genome shotgun (WGS) entry which is preliminary data.</text>
</comment>
<reference evidence="2 3" key="1">
    <citation type="submission" date="2021-08" db="EMBL/GenBank/DDBJ databases">
        <authorList>
            <person name="Tuo L."/>
        </authorList>
    </citation>
    <scope>NUCLEOTIDE SEQUENCE [LARGE SCALE GENOMIC DNA]</scope>
    <source>
        <strain evidence="2 3">JCM 31229</strain>
    </source>
</reference>
<evidence type="ECO:0000313" key="3">
    <source>
        <dbReference type="Proteomes" id="UP000706039"/>
    </source>
</evidence>
<name>A0ABS7PV52_9SPHN</name>
<feature type="region of interest" description="Disordered" evidence="1">
    <location>
        <begin position="1"/>
        <end position="20"/>
    </location>
</feature>
<evidence type="ECO:0000256" key="1">
    <source>
        <dbReference type="SAM" id="MobiDB-lite"/>
    </source>
</evidence>
<accession>A0ABS7PV52</accession>
<evidence type="ECO:0000313" key="2">
    <source>
        <dbReference type="EMBL" id="MBY8825078.1"/>
    </source>
</evidence>
<dbReference type="EMBL" id="JAINVV010000011">
    <property type="protein sequence ID" value="MBY8825078.1"/>
    <property type="molecule type" value="Genomic_DNA"/>
</dbReference>
<sequence length="120" mass="13274">MKWPWSKKISQPLEPPPGVASGRYAGKPLLRFLEAYVLWSIDELPIESEPALTAMAPTLTQLFGGDGSWQSAIAATMELPANMPDLIRERWAHNTGIAARNDVHLSPQQFAEMFVDANLT</sequence>
<proteinExistence type="predicted"/>
<dbReference type="Proteomes" id="UP000706039">
    <property type="component" value="Unassembled WGS sequence"/>
</dbReference>